<dbReference type="RefSeq" id="WP_075058349.1">
    <property type="nucleotide sequence ID" value="NZ_CP012357.1"/>
</dbReference>
<name>A0A0K1W244_9MOLU</name>
<dbReference type="GO" id="GO:0004386">
    <property type="term" value="F:helicase activity"/>
    <property type="evidence" value="ECO:0007669"/>
    <property type="project" value="UniProtKB-KW"/>
</dbReference>
<proteinExistence type="predicted"/>
<keyword evidence="3" id="KW-0378">Hydrolase</keyword>
<dbReference type="InterPro" id="IPR006935">
    <property type="entry name" value="Helicase/UvrB_N"/>
</dbReference>
<dbReference type="PROSITE" id="PS51194">
    <property type="entry name" value="HELICASE_CTER"/>
    <property type="match status" value="1"/>
</dbReference>
<gene>
    <name evidence="3" type="ORF">SLITO_v1c06190</name>
</gene>
<dbReference type="PANTHER" id="PTHR47396">
    <property type="entry name" value="TYPE I RESTRICTION ENZYME ECOKI R PROTEIN"/>
    <property type="match status" value="1"/>
</dbReference>
<organism evidence="3 4">
    <name type="scientific">Spiroplasma litorale</name>
    <dbReference type="NCBI Taxonomy" id="216942"/>
    <lineage>
        <taxon>Bacteria</taxon>
        <taxon>Bacillati</taxon>
        <taxon>Mycoplasmatota</taxon>
        <taxon>Mollicutes</taxon>
        <taxon>Entomoplasmatales</taxon>
        <taxon>Spiroplasmataceae</taxon>
        <taxon>Spiroplasma</taxon>
    </lineage>
</organism>
<dbReference type="PROSITE" id="PS51192">
    <property type="entry name" value="HELICASE_ATP_BIND_1"/>
    <property type="match status" value="1"/>
</dbReference>
<keyword evidence="3" id="KW-0067">ATP-binding</keyword>
<dbReference type="Proteomes" id="UP000067476">
    <property type="component" value="Chromosome"/>
</dbReference>
<evidence type="ECO:0000259" key="1">
    <source>
        <dbReference type="PROSITE" id="PS51192"/>
    </source>
</evidence>
<feature type="domain" description="Helicase C-terminal" evidence="2">
    <location>
        <begin position="274"/>
        <end position="412"/>
    </location>
</feature>
<dbReference type="EMBL" id="CP012357">
    <property type="protein sequence ID" value="AKX34251.1"/>
    <property type="molecule type" value="Genomic_DNA"/>
</dbReference>
<dbReference type="InterPro" id="IPR027417">
    <property type="entry name" value="P-loop_NTPase"/>
</dbReference>
<evidence type="ECO:0000313" key="3">
    <source>
        <dbReference type="EMBL" id="AKX34251.1"/>
    </source>
</evidence>
<keyword evidence="3" id="KW-0547">Nucleotide-binding</keyword>
<keyword evidence="4" id="KW-1185">Reference proteome</keyword>
<keyword evidence="3" id="KW-0347">Helicase</keyword>
<feature type="domain" description="Helicase ATP-binding" evidence="1">
    <location>
        <begin position="54"/>
        <end position="218"/>
    </location>
</feature>
<dbReference type="SMART" id="SM00490">
    <property type="entry name" value="HELICc"/>
    <property type="match status" value="1"/>
</dbReference>
<dbReference type="PATRIC" id="fig|216942.3.peg.628"/>
<dbReference type="InterPro" id="IPR050742">
    <property type="entry name" value="Helicase_Restrict-Modif_Enz"/>
</dbReference>
<dbReference type="Pfam" id="PF00271">
    <property type="entry name" value="Helicase_C"/>
    <property type="match status" value="1"/>
</dbReference>
<dbReference type="KEGG" id="sll:SLITO_v1c06190"/>
<dbReference type="AlphaFoldDB" id="A0A0K1W244"/>
<reference evidence="3 4" key="1">
    <citation type="journal article" date="2015" name="Genome Announc.">
        <title>Complete Genome Sequence of Spiroplasma litorale TN-1T (DSM 21781), a Bacterium Isolated from a Green-Eyed Horsefly (Tabanus nigrovittatus).</title>
        <authorList>
            <person name="Lo W.S."/>
            <person name="Lai Y.C."/>
            <person name="Lien Y.W."/>
            <person name="Wang T.H."/>
            <person name="Kuo C.H."/>
        </authorList>
    </citation>
    <scope>NUCLEOTIDE SEQUENCE [LARGE SCALE GENOMIC DNA]</scope>
    <source>
        <strain evidence="3 4">TN-1</strain>
    </source>
</reference>
<protein>
    <submittedName>
        <fullName evidence="3">ATP-dependent helicase IRC3</fullName>
    </submittedName>
</protein>
<dbReference type="InterPro" id="IPR014001">
    <property type="entry name" value="Helicase_ATP-bd"/>
</dbReference>
<dbReference type="Pfam" id="PF04851">
    <property type="entry name" value="ResIII"/>
    <property type="match status" value="1"/>
</dbReference>
<dbReference type="GO" id="GO:0016787">
    <property type="term" value="F:hydrolase activity"/>
    <property type="evidence" value="ECO:0007669"/>
    <property type="project" value="InterPro"/>
</dbReference>
<evidence type="ECO:0000259" key="2">
    <source>
        <dbReference type="PROSITE" id="PS51194"/>
    </source>
</evidence>
<dbReference type="GO" id="GO:0005829">
    <property type="term" value="C:cytosol"/>
    <property type="evidence" value="ECO:0007669"/>
    <property type="project" value="TreeGrafter"/>
</dbReference>
<evidence type="ECO:0000313" key="4">
    <source>
        <dbReference type="Proteomes" id="UP000067476"/>
    </source>
</evidence>
<dbReference type="InterPro" id="IPR001650">
    <property type="entry name" value="Helicase_C-like"/>
</dbReference>
<dbReference type="SUPFAM" id="SSF52540">
    <property type="entry name" value="P-loop containing nucleoside triphosphate hydrolases"/>
    <property type="match status" value="1"/>
</dbReference>
<dbReference type="PANTHER" id="PTHR47396:SF1">
    <property type="entry name" value="ATP-DEPENDENT HELICASE IRC3-RELATED"/>
    <property type="match status" value="1"/>
</dbReference>
<dbReference type="GO" id="GO:0005524">
    <property type="term" value="F:ATP binding"/>
    <property type="evidence" value="ECO:0007669"/>
    <property type="project" value="InterPro"/>
</dbReference>
<dbReference type="GO" id="GO:0003677">
    <property type="term" value="F:DNA binding"/>
    <property type="evidence" value="ECO:0007669"/>
    <property type="project" value="InterPro"/>
</dbReference>
<accession>A0A0K1W244</accession>
<sequence>MWNNNGGYNLINFSDLSKKEWDKLENKYFNRINTIEDDNFKPHYYQLDILNKYENDKFEKINHSVILPTGTGKTFLAAFMFLNYKSAFKNDFMLFTTHRTEILTNAYNRFKSICKNDDFLLVNDENINNIDSIYLKGKNLFITNKRLKNLIDKNIFSKDQFGIIFYDEAHHFDNSTNTNIFEYIYNFFKPKNNIALTATPERMSGMKDITSIFDNVLYKMSLHEAIEKNLVCDIDYYLIKDDSGITLNEADLANEMKLIIKVDNDKRNNLVLKSINDYFFDDSTTLIFCINIDHAKKINNLLINNGFKSDFLVSGDINRNIKINDFINKEINFLCVVDIFNEGIDIKEISNVIFLRPTKSKTIFTQQLGRGLRKYNNKVLKVVDIATNINIKNYWIDRFQCFMSPFNIKKLIDKNELIFKGVKLYIDRLIKEDFITLIKKQNEYAMSNLCNKFKVWPLECIDKNSGKKIKYKLIFNNNFTNWFEIFEFVNDEWVIIDIFNYDKYIYYKQSGVNFKNFNILLFLKKTKSFNDEKSEFIINNFNYIINNAKTQKISFPYNYGIKFFKDVKSIKNDTLLYKKFSNDYKAFIKKVDDGFILLKDSYIYPYHRELYSKKVVDFWDKLKIPKNHNTLFKITKDEHFVSGSLLTDVIVGGNSSINNELYIKSENLSLRDYFIKLINKKLNADF</sequence>
<dbReference type="STRING" id="216942.SLITO_v1c06190"/>
<dbReference type="Gene3D" id="3.40.50.300">
    <property type="entry name" value="P-loop containing nucleotide triphosphate hydrolases"/>
    <property type="match status" value="2"/>
</dbReference>
<dbReference type="SMART" id="SM00487">
    <property type="entry name" value="DEXDc"/>
    <property type="match status" value="1"/>
</dbReference>